<accession>A0ABR1SQK7</accession>
<name>A0ABR1SQK7_9PEZI</name>
<evidence type="ECO:0000259" key="3">
    <source>
        <dbReference type="Pfam" id="PF01466"/>
    </source>
</evidence>
<sequence>MTSVKSKTLHLQSDDNQYKQDQMYIKYMMEDLGDAVASQTTPIPNRTTEIEEWDQKFLRVVEEMMSEIILASSYLDIKLFLVVGFKTVANMIKDKSPEEIRKAFNITNDSTPKKEDQIRREDEWVEDR</sequence>
<comment type="subunit">
    <text evidence="1">Component of the SCF (SKP1-CUL1-F-box protein) E3 ubiquitin ligase complexes.</text>
</comment>
<keyword evidence="1" id="KW-0833">Ubl conjugation pathway</keyword>
<comment type="function">
    <text evidence="1">Essential component of the SCF (SKP1-CUL1-F-box protein) E3 ubiquitin ligase complexes, which mediate the ubiquitination and subsequent proteasomal degradation of target proteins.</text>
</comment>
<evidence type="ECO:0000256" key="1">
    <source>
        <dbReference type="PIRNR" id="PIRNR028729"/>
    </source>
</evidence>
<evidence type="ECO:0000313" key="5">
    <source>
        <dbReference type="Proteomes" id="UP001396898"/>
    </source>
</evidence>
<dbReference type="PANTHER" id="PTHR11165">
    <property type="entry name" value="SKP1"/>
    <property type="match status" value="1"/>
</dbReference>
<gene>
    <name evidence="4" type="ORF">PG991_001746</name>
</gene>
<dbReference type="InterPro" id="IPR011333">
    <property type="entry name" value="SKP1/BTB/POZ_sf"/>
</dbReference>
<dbReference type="Pfam" id="PF01466">
    <property type="entry name" value="Skp1"/>
    <property type="match status" value="1"/>
</dbReference>
<proteinExistence type="inferred from homology"/>
<dbReference type="InterPro" id="IPR016897">
    <property type="entry name" value="SKP1"/>
</dbReference>
<evidence type="ECO:0000256" key="2">
    <source>
        <dbReference type="SAM" id="MobiDB-lite"/>
    </source>
</evidence>
<dbReference type="Proteomes" id="UP001396898">
    <property type="component" value="Unassembled WGS sequence"/>
</dbReference>
<dbReference type="SUPFAM" id="SSF81382">
    <property type="entry name" value="Skp1 dimerisation domain-like"/>
    <property type="match status" value="1"/>
</dbReference>
<dbReference type="PIRSF" id="PIRSF028729">
    <property type="entry name" value="E3_ubiquit_lig_SCF_Skp"/>
    <property type="match status" value="1"/>
</dbReference>
<comment type="caution">
    <text evidence="4">The sequence shown here is derived from an EMBL/GenBank/DDBJ whole genome shotgun (WGS) entry which is preliminary data.</text>
</comment>
<protein>
    <recommendedName>
        <fullName evidence="1">E3 ubiquitin ligase complex SCF subunit</fullName>
    </recommendedName>
</protein>
<organism evidence="4 5">
    <name type="scientific">Apiospora marii</name>
    <dbReference type="NCBI Taxonomy" id="335849"/>
    <lineage>
        <taxon>Eukaryota</taxon>
        <taxon>Fungi</taxon>
        <taxon>Dikarya</taxon>
        <taxon>Ascomycota</taxon>
        <taxon>Pezizomycotina</taxon>
        <taxon>Sordariomycetes</taxon>
        <taxon>Xylariomycetidae</taxon>
        <taxon>Amphisphaeriales</taxon>
        <taxon>Apiosporaceae</taxon>
        <taxon>Apiospora</taxon>
    </lineage>
</organism>
<feature type="compositionally biased region" description="Basic and acidic residues" evidence="2">
    <location>
        <begin position="111"/>
        <end position="128"/>
    </location>
</feature>
<dbReference type="Gene3D" id="3.30.710.10">
    <property type="entry name" value="Potassium Channel Kv1.1, Chain A"/>
    <property type="match status" value="1"/>
</dbReference>
<feature type="region of interest" description="Disordered" evidence="2">
    <location>
        <begin position="107"/>
        <end position="128"/>
    </location>
</feature>
<dbReference type="InterPro" id="IPR016072">
    <property type="entry name" value="Skp1_comp_dimer"/>
</dbReference>
<feature type="domain" description="SKP1 component dimerisation" evidence="3">
    <location>
        <begin position="82"/>
        <end position="124"/>
    </location>
</feature>
<comment type="pathway">
    <text evidence="1">Protein modification; protein ubiquitination.</text>
</comment>
<evidence type="ECO:0000313" key="4">
    <source>
        <dbReference type="EMBL" id="KAK8036609.1"/>
    </source>
</evidence>
<comment type="similarity">
    <text evidence="1">Belongs to the SKP1 family.</text>
</comment>
<dbReference type="EMBL" id="JAQQWI010000004">
    <property type="protein sequence ID" value="KAK8036609.1"/>
    <property type="molecule type" value="Genomic_DNA"/>
</dbReference>
<keyword evidence="5" id="KW-1185">Reference proteome</keyword>
<reference evidence="4 5" key="1">
    <citation type="submission" date="2023-01" db="EMBL/GenBank/DDBJ databases">
        <title>Analysis of 21 Apiospora genomes using comparative genomics revels a genus with tremendous synthesis potential of carbohydrate active enzymes and secondary metabolites.</title>
        <authorList>
            <person name="Sorensen T."/>
        </authorList>
    </citation>
    <scope>NUCLEOTIDE SEQUENCE [LARGE SCALE GENOMIC DNA]</scope>
    <source>
        <strain evidence="4 5">CBS 20057</strain>
    </source>
</reference>
<dbReference type="InterPro" id="IPR036296">
    <property type="entry name" value="SKP1-like_dim_sf"/>
</dbReference>